<dbReference type="GO" id="GO:0009279">
    <property type="term" value="C:cell outer membrane"/>
    <property type="evidence" value="ECO:0007669"/>
    <property type="project" value="TreeGrafter"/>
</dbReference>
<feature type="domain" description="Organic solvent tolerance-like N-terminal" evidence="2">
    <location>
        <begin position="56"/>
        <end position="201"/>
    </location>
</feature>
<dbReference type="InterPro" id="IPR005653">
    <property type="entry name" value="OstA-like_N"/>
</dbReference>
<dbReference type="STRING" id="643867.Ftrac_0968"/>
<dbReference type="InterPro" id="IPR052037">
    <property type="entry name" value="LPS_export_LptA"/>
</dbReference>
<keyword evidence="1" id="KW-0732">Signal</keyword>
<dbReference type="Proteomes" id="UP000008720">
    <property type="component" value="Chromosome"/>
</dbReference>
<dbReference type="GO" id="GO:0030288">
    <property type="term" value="C:outer membrane-bounded periplasmic space"/>
    <property type="evidence" value="ECO:0007669"/>
    <property type="project" value="TreeGrafter"/>
</dbReference>
<dbReference type="Gene3D" id="2.60.450.10">
    <property type="entry name" value="Lipopolysaccharide (LPS) transport protein A like domain"/>
    <property type="match status" value="2"/>
</dbReference>
<gene>
    <name evidence="3" type="ordered locus">Ftrac_0968</name>
</gene>
<dbReference type="GO" id="GO:0015920">
    <property type="term" value="P:lipopolysaccharide transport"/>
    <property type="evidence" value="ECO:0007669"/>
    <property type="project" value="TreeGrafter"/>
</dbReference>
<evidence type="ECO:0000259" key="2">
    <source>
        <dbReference type="Pfam" id="PF13100"/>
    </source>
</evidence>
<evidence type="ECO:0000313" key="4">
    <source>
        <dbReference type="Proteomes" id="UP000008720"/>
    </source>
</evidence>
<evidence type="ECO:0000256" key="1">
    <source>
        <dbReference type="ARBA" id="ARBA00022729"/>
    </source>
</evidence>
<dbReference type="EMBL" id="CP002349">
    <property type="protein sequence ID" value="ADR20969.1"/>
    <property type="molecule type" value="Genomic_DNA"/>
</dbReference>
<dbReference type="PANTHER" id="PTHR36504:SF1">
    <property type="entry name" value="LIPOPOLYSACCHARIDE EXPORT SYSTEM PROTEIN LPTA"/>
    <property type="match status" value="1"/>
</dbReference>
<keyword evidence="4" id="KW-1185">Reference proteome</keyword>
<dbReference type="PANTHER" id="PTHR36504">
    <property type="entry name" value="LIPOPOLYSACCHARIDE EXPORT SYSTEM PROTEIN LPTA"/>
    <property type="match status" value="1"/>
</dbReference>
<dbReference type="HOGENOM" id="CLU_014976_1_1_10"/>
<dbReference type="AlphaFoldDB" id="E4TTQ2"/>
<dbReference type="OrthoDB" id="9805931at2"/>
<organism evidence="3 4">
    <name type="scientific">Marivirga tractuosa (strain ATCC 23168 / DSM 4126 / NBRC 15989 / NCIMB 1408 / VKM B-1430 / H-43)</name>
    <name type="common">Microscilla tractuosa</name>
    <name type="synonym">Flexibacter tractuosus</name>
    <dbReference type="NCBI Taxonomy" id="643867"/>
    <lineage>
        <taxon>Bacteria</taxon>
        <taxon>Pseudomonadati</taxon>
        <taxon>Bacteroidota</taxon>
        <taxon>Cytophagia</taxon>
        <taxon>Cytophagales</taxon>
        <taxon>Marivirgaceae</taxon>
        <taxon>Marivirga</taxon>
    </lineage>
</organism>
<sequence length="552" mass="63502">MKLLRFAQNLLMKAIKSKCMNFQRILILCFFLILSITAKAQKNGVKYGSEGYSETINKGKDSFTRLVKNVWFDIEKENVKIKGDSALYYDKKGIMIVFGDVVITKNDTIDITSRRLNYYIDENKAELRNNVVYDDGEMRMTTNYLDYYMTTEDGHFFNGGKLVDDETTLIAREGFVVNAEDLIKFYKDVDLTNPEYQLLTDTLFYHRTTKIATTFGPTKTIMKNGEVVDAEKGGKFYTDKKNAQYTAGKITTESYEIFGDELYFDDLTQQSRAKGNVKVISEENDIIILGQEAATKKEKGITKIWGNPVLKQAVDNDTLYLSADTLISIDSEYDSLSRLLAFNNVKIYKSDMQGVSDSMAYMMQDSMIFFYHNPILWSEGNQIVADTIFMEIKNGKMDKLNMRNKAFTINQDTVKNFNQIKGRNMTAYLKNDQMDKILVEGNGESIYFAVDDETLELIGMNKVLCSSMRIQFLNGEMNDITFYKDPEGRFIPPHEIAEPETRLKDFKWQIEKKPSMLDVLGKYYSSKTNTKTIDETLERPKPTLLEPEIKDN</sequence>
<evidence type="ECO:0000313" key="3">
    <source>
        <dbReference type="EMBL" id="ADR20969.1"/>
    </source>
</evidence>
<dbReference type="KEGG" id="mtt:Ftrac_0968"/>
<proteinExistence type="predicted"/>
<protein>
    <recommendedName>
        <fullName evidence="2">Organic solvent tolerance-like N-terminal domain-containing protein</fullName>
    </recommendedName>
</protein>
<dbReference type="GO" id="GO:0017089">
    <property type="term" value="F:glycolipid transfer activity"/>
    <property type="evidence" value="ECO:0007669"/>
    <property type="project" value="TreeGrafter"/>
</dbReference>
<accession>E4TTQ2</accession>
<dbReference type="Pfam" id="PF13100">
    <property type="entry name" value="OstA_2"/>
    <property type="match status" value="1"/>
</dbReference>
<dbReference type="eggNOG" id="COG1452">
    <property type="taxonomic scope" value="Bacteria"/>
</dbReference>
<reference evidence="3 4" key="1">
    <citation type="journal article" date="2011" name="Stand. Genomic Sci.">
        <title>Complete genome sequence of Marivirga tractuosa type strain (H-43).</title>
        <authorList>
            <person name="Pagani I."/>
            <person name="Chertkov O."/>
            <person name="Lapidus A."/>
            <person name="Lucas S."/>
            <person name="Del Rio T.G."/>
            <person name="Tice H."/>
            <person name="Copeland A."/>
            <person name="Cheng J.F."/>
            <person name="Nolan M."/>
            <person name="Saunders E."/>
            <person name="Pitluck S."/>
            <person name="Held B."/>
            <person name="Goodwin L."/>
            <person name="Liolios K."/>
            <person name="Ovchinikova G."/>
            <person name="Ivanova N."/>
            <person name="Mavromatis K."/>
            <person name="Pati A."/>
            <person name="Chen A."/>
            <person name="Palaniappan K."/>
            <person name="Land M."/>
            <person name="Hauser L."/>
            <person name="Jeffries C.D."/>
            <person name="Detter J.C."/>
            <person name="Han C."/>
            <person name="Tapia R."/>
            <person name="Ngatchou-Djao O.D."/>
            <person name="Rohde M."/>
            <person name="Goker M."/>
            <person name="Spring S."/>
            <person name="Sikorski J."/>
            <person name="Woyke T."/>
            <person name="Bristow J."/>
            <person name="Eisen J.A."/>
            <person name="Markowitz V."/>
            <person name="Hugenholtz P."/>
            <person name="Klenk H.P."/>
            <person name="Kyrpides N.C."/>
        </authorList>
    </citation>
    <scope>NUCLEOTIDE SEQUENCE [LARGE SCALE GENOMIC DNA]</scope>
    <source>
        <strain evidence="4">ATCC 23168 / DSM 4126 / NBRC 15989 / NCIMB 1408 / VKM B-1430 / H-43</strain>
    </source>
</reference>
<name>E4TTQ2_MARTH</name>
<dbReference type="RefSeq" id="WP_013453120.1">
    <property type="nucleotide sequence ID" value="NC_014759.1"/>
</dbReference>